<dbReference type="GO" id="GO:0016020">
    <property type="term" value="C:membrane"/>
    <property type="evidence" value="ECO:0007669"/>
    <property type="project" value="UniProtKB-SubCell"/>
</dbReference>
<name>A0A6B3NJ66_9CYAN</name>
<dbReference type="Pfam" id="PF05154">
    <property type="entry name" value="TM2"/>
    <property type="match status" value="1"/>
</dbReference>
<keyword evidence="2 5" id="KW-0812">Transmembrane</keyword>
<evidence type="ECO:0000313" key="7">
    <source>
        <dbReference type="EMBL" id="NER29671.1"/>
    </source>
</evidence>
<evidence type="ECO:0000259" key="6">
    <source>
        <dbReference type="Pfam" id="PF05154"/>
    </source>
</evidence>
<dbReference type="InterPro" id="IPR007829">
    <property type="entry name" value="TM2"/>
</dbReference>
<dbReference type="EMBL" id="JAAHFQ010000411">
    <property type="protein sequence ID" value="NER29671.1"/>
    <property type="molecule type" value="Genomic_DNA"/>
</dbReference>
<dbReference type="AlphaFoldDB" id="A0A6B3NJ66"/>
<protein>
    <submittedName>
        <fullName evidence="7">TM2 domain-containing protein</fullName>
    </submittedName>
</protein>
<evidence type="ECO:0000256" key="4">
    <source>
        <dbReference type="ARBA" id="ARBA00023136"/>
    </source>
</evidence>
<evidence type="ECO:0000256" key="1">
    <source>
        <dbReference type="ARBA" id="ARBA00004141"/>
    </source>
</evidence>
<keyword evidence="3 5" id="KW-1133">Transmembrane helix</keyword>
<proteinExistence type="predicted"/>
<gene>
    <name evidence="7" type="ORF">F6J89_19155</name>
</gene>
<comment type="caution">
    <text evidence="7">The sequence shown here is derived from an EMBL/GenBank/DDBJ whole genome shotgun (WGS) entry which is preliminary data.</text>
</comment>
<feature type="domain" description="TM2" evidence="6">
    <location>
        <begin position="5"/>
        <end position="57"/>
    </location>
</feature>
<keyword evidence="4 5" id="KW-0472">Membrane</keyword>
<evidence type="ECO:0000256" key="2">
    <source>
        <dbReference type="ARBA" id="ARBA00022692"/>
    </source>
</evidence>
<reference evidence="7" key="1">
    <citation type="submission" date="2019-11" db="EMBL/GenBank/DDBJ databases">
        <title>Genomic insights into an expanded diversity of filamentous marine cyanobacteria reveals the extraordinary biosynthetic potential of Moorea and Okeania.</title>
        <authorList>
            <person name="Ferreira Leao T."/>
            <person name="Wang M."/>
            <person name="Moss N."/>
            <person name="Da Silva R."/>
            <person name="Sanders J."/>
            <person name="Nurk S."/>
            <person name="Gurevich A."/>
            <person name="Humphrey G."/>
            <person name="Reher R."/>
            <person name="Zhu Q."/>
            <person name="Belda-Ferre P."/>
            <person name="Glukhov E."/>
            <person name="Rex R."/>
            <person name="Dorrestein P.C."/>
            <person name="Knight R."/>
            <person name="Pevzner P."/>
            <person name="Gerwick W.H."/>
            <person name="Gerwick L."/>
        </authorList>
    </citation>
    <scope>NUCLEOTIDE SEQUENCE</scope>
    <source>
        <strain evidence="7">SIO1C4</strain>
    </source>
</reference>
<evidence type="ECO:0000256" key="3">
    <source>
        <dbReference type="ARBA" id="ARBA00022989"/>
    </source>
</evidence>
<feature type="transmembrane region" description="Helical" evidence="5">
    <location>
        <begin position="35"/>
        <end position="61"/>
    </location>
</feature>
<comment type="subcellular location">
    <subcellularLocation>
        <location evidence="1">Membrane</location>
        <topology evidence="1">Multi-pass membrane protein</topology>
    </subcellularLocation>
</comment>
<feature type="non-terminal residue" evidence="7">
    <location>
        <position position="116"/>
    </location>
</feature>
<organism evidence="7">
    <name type="scientific">Symploca sp. SIO1C4</name>
    <dbReference type="NCBI Taxonomy" id="2607765"/>
    <lineage>
        <taxon>Bacteria</taxon>
        <taxon>Bacillati</taxon>
        <taxon>Cyanobacteriota</taxon>
        <taxon>Cyanophyceae</taxon>
        <taxon>Coleofasciculales</taxon>
        <taxon>Coleofasciculaceae</taxon>
        <taxon>Symploca</taxon>
    </lineage>
</organism>
<sequence length="116" mass="12954">MLSKPKSRKVAALIAFMGTILPVSGFHKFYLGQPLWGLMYLLLFWTPIPRIASAIEFVWYLGQNQDEFDRNFNGGALRVNSSVSTQPTAIDPAKVGEVADALRQLDKLRQEGLVSE</sequence>
<evidence type="ECO:0000256" key="5">
    <source>
        <dbReference type="SAM" id="Phobius"/>
    </source>
</evidence>
<accession>A0A6B3NJ66</accession>